<dbReference type="Proteomes" id="UP000269945">
    <property type="component" value="Unassembled WGS sequence"/>
</dbReference>
<accession>A0A9X9M3M5</accession>
<keyword evidence="3" id="KW-1185">Reference proteome</keyword>
<name>A0A9X9M3M5_GULGU</name>
<dbReference type="EMBL" id="CYRY02040674">
    <property type="protein sequence ID" value="VCX31257.1"/>
    <property type="molecule type" value="Genomic_DNA"/>
</dbReference>
<dbReference type="AlphaFoldDB" id="A0A9X9M3M5"/>
<evidence type="ECO:0000313" key="3">
    <source>
        <dbReference type="Proteomes" id="UP000269945"/>
    </source>
</evidence>
<sequence>MSPGWSGPCRRSPPQILVRPTRRLYRSPQTADDLITHWGGGSPRQQAQHAGKPRSGPSLAAAAALAGASDPQPSTSGPLPPRP</sequence>
<protein>
    <submittedName>
        <fullName evidence="2">Uncharacterized protein</fullName>
    </submittedName>
</protein>
<reference evidence="2 3" key="1">
    <citation type="submission" date="2018-10" db="EMBL/GenBank/DDBJ databases">
        <authorList>
            <person name="Ekblom R."/>
            <person name="Jareborg N."/>
        </authorList>
    </citation>
    <scope>NUCLEOTIDE SEQUENCE [LARGE SCALE GENOMIC DNA]</scope>
    <source>
        <tissue evidence="2">Muscle</tissue>
    </source>
</reference>
<gene>
    <name evidence="2" type="ORF">BN2614_LOCUS6</name>
</gene>
<comment type="caution">
    <text evidence="2">The sequence shown here is derived from an EMBL/GenBank/DDBJ whole genome shotgun (WGS) entry which is preliminary data.</text>
</comment>
<feature type="compositionally biased region" description="Low complexity" evidence="1">
    <location>
        <begin position="59"/>
        <end position="68"/>
    </location>
</feature>
<feature type="region of interest" description="Disordered" evidence="1">
    <location>
        <begin position="1"/>
        <end position="83"/>
    </location>
</feature>
<evidence type="ECO:0000313" key="2">
    <source>
        <dbReference type="EMBL" id="VCX31257.1"/>
    </source>
</evidence>
<organism evidence="2 3">
    <name type="scientific">Gulo gulo</name>
    <name type="common">Wolverine</name>
    <name type="synonym">Gluton</name>
    <dbReference type="NCBI Taxonomy" id="48420"/>
    <lineage>
        <taxon>Eukaryota</taxon>
        <taxon>Metazoa</taxon>
        <taxon>Chordata</taxon>
        <taxon>Craniata</taxon>
        <taxon>Vertebrata</taxon>
        <taxon>Euteleostomi</taxon>
        <taxon>Mammalia</taxon>
        <taxon>Eutheria</taxon>
        <taxon>Laurasiatheria</taxon>
        <taxon>Carnivora</taxon>
        <taxon>Caniformia</taxon>
        <taxon>Musteloidea</taxon>
        <taxon>Mustelidae</taxon>
        <taxon>Guloninae</taxon>
        <taxon>Gulo</taxon>
    </lineage>
</organism>
<proteinExistence type="predicted"/>
<evidence type="ECO:0000256" key="1">
    <source>
        <dbReference type="SAM" id="MobiDB-lite"/>
    </source>
</evidence>